<keyword evidence="3" id="KW-1185">Reference proteome</keyword>
<name>A0ABU5KJU9_9BACL</name>
<dbReference type="InterPro" id="IPR003594">
    <property type="entry name" value="HATPase_dom"/>
</dbReference>
<gene>
    <name evidence="2" type="ORF">UFB30_04450</name>
</gene>
<sequence>MRWLLSLLTHKLRSSRSKVLPSDQPLSTLLHLVKVGYLAMEIADKLSYKNKDINKLFFEIIISKPETLILHRKSVISAASHMLEWCEKGSDLPEKISLYQAENNVIRAMYDVHFDHKNDLLPERVNNRVSLKHKYQDIWLVYRDVLAAATGNKLMLIEAHEVERFKNGVVLSEGRIEERSDVSVVRNEARKCFEARHFSKTVVMSFLLVLSEAMTNVYKHAGHGKVMIVEQDEAIHFIVEDSGKGIPLEQLPKAALLSGYSTQNSMGQGFTLMLKIASCVYLHTSEKGSIFVLTFALSDRTKGDHEITDISLNEELEKQLDEII</sequence>
<accession>A0ABU5KJU9</accession>
<comment type="caution">
    <text evidence="2">The sequence shown here is derived from an EMBL/GenBank/DDBJ whole genome shotgun (WGS) entry which is preliminary data.</text>
</comment>
<dbReference type="SUPFAM" id="SSF55874">
    <property type="entry name" value="ATPase domain of HSP90 chaperone/DNA topoisomerase II/histidine kinase"/>
    <property type="match status" value="1"/>
</dbReference>
<keyword evidence="2" id="KW-0547">Nucleotide-binding</keyword>
<dbReference type="Pfam" id="PF02518">
    <property type="entry name" value="HATPase_c"/>
    <property type="match status" value="1"/>
</dbReference>
<dbReference type="Proteomes" id="UP001292084">
    <property type="component" value="Unassembled WGS sequence"/>
</dbReference>
<organism evidence="2 3">
    <name type="scientific">Jeotgalibacillus haloalkalitolerans</name>
    <dbReference type="NCBI Taxonomy" id="3104292"/>
    <lineage>
        <taxon>Bacteria</taxon>
        <taxon>Bacillati</taxon>
        <taxon>Bacillota</taxon>
        <taxon>Bacilli</taxon>
        <taxon>Bacillales</taxon>
        <taxon>Caryophanaceae</taxon>
        <taxon>Jeotgalibacillus</taxon>
    </lineage>
</organism>
<proteinExistence type="predicted"/>
<dbReference type="InterPro" id="IPR036890">
    <property type="entry name" value="HATPase_C_sf"/>
</dbReference>
<evidence type="ECO:0000313" key="2">
    <source>
        <dbReference type="EMBL" id="MDZ5711460.1"/>
    </source>
</evidence>
<evidence type="ECO:0000259" key="1">
    <source>
        <dbReference type="Pfam" id="PF02518"/>
    </source>
</evidence>
<evidence type="ECO:0000313" key="3">
    <source>
        <dbReference type="Proteomes" id="UP001292084"/>
    </source>
</evidence>
<dbReference type="Gene3D" id="3.30.565.10">
    <property type="entry name" value="Histidine kinase-like ATPase, C-terminal domain"/>
    <property type="match status" value="1"/>
</dbReference>
<dbReference type="GO" id="GO:0005524">
    <property type="term" value="F:ATP binding"/>
    <property type="evidence" value="ECO:0007669"/>
    <property type="project" value="UniProtKB-KW"/>
</dbReference>
<reference evidence="2 3" key="1">
    <citation type="submission" date="2023-12" db="EMBL/GenBank/DDBJ databases">
        <title>Jeotgalibacillus haloalkaliphilus sp. nov., a novel salt-tolerant bacteria, isolated from the estuary of the Fenhe River into the Yellow River.</title>
        <authorList>
            <person name="Li Y."/>
        </authorList>
    </citation>
    <scope>NUCLEOTIDE SEQUENCE [LARGE SCALE GENOMIC DNA]</scope>
    <source>
        <strain evidence="2 3">HH7-29</strain>
    </source>
</reference>
<dbReference type="RefSeq" id="WP_322420465.1">
    <property type="nucleotide sequence ID" value="NZ_JAXQNN010000001.1"/>
</dbReference>
<keyword evidence="2" id="KW-0067">ATP-binding</keyword>
<protein>
    <submittedName>
        <fullName evidence="2">ATP-binding protein</fullName>
    </submittedName>
</protein>
<dbReference type="EMBL" id="JAXQNN010000001">
    <property type="protein sequence ID" value="MDZ5711460.1"/>
    <property type="molecule type" value="Genomic_DNA"/>
</dbReference>
<feature type="domain" description="Histidine kinase/HSP90-like ATPase" evidence="1">
    <location>
        <begin position="208"/>
        <end position="296"/>
    </location>
</feature>